<keyword evidence="1" id="KW-0812">Transmembrane</keyword>
<dbReference type="Proteomes" id="UP000503349">
    <property type="component" value="Chromosome 13"/>
</dbReference>
<reference evidence="2 3" key="1">
    <citation type="submission" date="2019-02" db="EMBL/GenBank/DDBJ databases">
        <title>Opniocepnalus argus genome.</title>
        <authorList>
            <person name="Zhou C."/>
            <person name="Xiao S."/>
        </authorList>
    </citation>
    <scope>NUCLEOTIDE SEQUENCE [LARGE SCALE GENOMIC DNA]</scope>
    <source>
        <strain evidence="2">OARG1902GOOAL</strain>
        <tissue evidence="2">Muscle</tissue>
    </source>
</reference>
<name>A0A6G1Q5J3_CHAAH</name>
<keyword evidence="1" id="KW-1133">Transmembrane helix</keyword>
<keyword evidence="3" id="KW-1185">Reference proteome</keyword>
<evidence type="ECO:0000313" key="3">
    <source>
        <dbReference type="Proteomes" id="UP000503349"/>
    </source>
</evidence>
<evidence type="ECO:0000256" key="1">
    <source>
        <dbReference type="SAM" id="Phobius"/>
    </source>
</evidence>
<gene>
    <name evidence="2" type="ORF">EXN66_Car013218</name>
</gene>
<feature type="transmembrane region" description="Helical" evidence="1">
    <location>
        <begin position="50"/>
        <end position="67"/>
    </location>
</feature>
<proteinExistence type="predicted"/>
<evidence type="ECO:0000313" key="2">
    <source>
        <dbReference type="EMBL" id="KAF3697538.1"/>
    </source>
</evidence>
<keyword evidence="1" id="KW-0472">Membrane</keyword>
<accession>A0A6G1Q5J3</accession>
<keyword evidence="2" id="KW-0675">Receptor</keyword>
<reference evidence="3" key="2">
    <citation type="submission" date="2019-02" db="EMBL/GenBank/DDBJ databases">
        <title>Opniocepnalus argus Var Kimnra genome.</title>
        <authorList>
            <person name="Zhou C."/>
            <person name="Xiao S."/>
        </authorList>
    </citation>
    <scope>NUCLEOTIDE SEQUENCE [LARGE SCALE GENOMIC DNA]</scope>
</reference>
<protein>
    <submittedName>
        <fullName evidence="2">VPS10 domain-containing receptor SorCS2</fullName>
    </submittedName>
</protein>
<organism evidence="2 3">
    <name type="scientific">Channa argus</name>
    <name type="common">Northern snakehead</name>
    <name type="synonym">Ophicephalus argus</name>
    <dbReference type="NCBI Taxonomy" id="215402"/>
    <lineage>
        <taxon>Eukaryota</taxon>
        <taxon>Metazoa</taxon>
        <taxon>Chordata</taxon>
        <taxon>Craniata</taxon>
        <taxon>Vertebrata</taxon>
        <taxon>Euteleostomi</taxon>
        <taxon>Actinopterygii</taxon>
        <taxon>Neopterygii</taxon>
        <taxon>Teleostei</taxon>
        <taxon>Neoteleostei</taxon>
        <taxon>Acanthomorphata</taxon>
        <taxon>Anabantaria</taxon>
        <taxon>Anabantiformes</taxon>
        <taxon>Channoidei</taxon>
        <taxon>Channidae</taxon>
        <taxon>Channa</taxon>
    </lineage>
</organism>
<dbReference type="AlphaFoldDB" id="A0A6G1Q5J3"/>
<dbReference type="EMBL" id="CM015724">
    <property type="protein sequence ID" value="KAF3697538.1"/>
    <property type="molecule type" value="Genomic_DNA"/>
</dbReference>
<sequence length="214" mass="23251">MEDAMWVLQTLMGGGGEHVAVPSAPPPCRNQSAEVMHIARMIESPDADSAGGYVSILYLILASWLLTRLAPNCLLGSLGHLSTDYGTTYTKLNLMPGTTIVVTSFYICPTNKKKYSTCSTATHIPAVKPINCQLLNSSEFQIADCRLQAQLRARSYGCEQQGGQRTDKGKVTQIQVTHVLFEGQLKSILQSPLGCSLMPYAMLQQLPAKRSSTV</sequence>